<comment type="caution">
    <text evidence="2">The sequence shown here is derived from an EMBL/GenBank/DDBJ whole genome shotgun (WGS) entry which is preliminary data.</text>
</comment>
<accession>A0ABD5XCJ7</accession>
<dbReference type="Proteomes" id="UP001596414">
    <property type="component" value="Unassembled WGS sequence"/>
</dbReference>
<evidence type="ECO:0000313" key="2">
    <source>
        <dbReference type="EMBL" id="MFC7126122.1"/>
    </source>
</evidence>
<feature type="region of interest" description="Disordered" evidence="1">
    <location>
        <begin position="380"/>
        <end position="406"/>
    </location>
</feature>
<feature type="region of interest" description="Disordered" evidence="1">
    <location>
        <begin position="761"/>
        <end position="784"/>
    </location>
</feature>
<reference evidence="2 3" key="1">
    <citation type="journal article" date="2014" name="Int. J. Syst. Evol. Microbiol.">
        <title>Complete genome sequence of Corynebacterium casei LMG S-19264T (=DSM 44701T), isolated from a smear-ripened cheese.</title>
        <authorList>
            <consortium name="US DOE Joint Genome Institute (JGI-PGF)"/>
            <person name="Walter F."/>
            <person name="Albersmeier A."/>
            <person name="Kalinowski J."/>
            <person name="Ruckert C."/>
        </authorList>
    </citation>
    <scope>NUCLEOTIDE SEQUENCE [LARGE SCALE GENOMIC DNA]</scope>
    <source>
        <strain evidence="2 3">CGMCC 4.7215</strain>
    </source>
</reference>
<dbReference type="RefSeq" id="WP_267637881.1">
    <property type="nucleotide sequence ID" value="NZ_JAODIY010000010.1"/>
</dbReference>
<evidence type="ECO:0000256" key="1">
    <source>
        <dbReference type="SAM" id="MobiDB-lite"/>
    </source>
</evidence>
<evidence type="ECO:0000313" key="3">
    <source>
        <dbReference type="Proteomes" id="UP001596414"/>
    </source>
</evidence>
<dbReference type="EMBL" id="JBHSZQ010000016">
    <property type="protein sequence ID" value="MFC7126122.1"/>
    <property type="molecule type" value="Genomic_DNA"/>
</dbReference>
<feature type="compositionally biased region" description="Basic and acidic residues" evidence="1">
    <location>
        <begin position="771"/>
        <end position="780"/>
    </location>
</feature>
<feature type="compositionally biased region" description="Polar residues" evidence="1">
    <location>
        <begin position="761"/>
        <end position="770"/>
    </location>
</feature>
<dbReference type="AlphaFoldDB" id="A0ABD5XCJ7"/>
<protein>
    <submittedName>
        <fullName evidence="2">Uncharacterized protein</fullName>
    </submittedName>
</protein>
<gene>
    <name evidence="2" type="ORF">ACFQJ7_08750</name>
</gene>
<name>A0ABD5XCJ7_9EURY</name>
<organism evidence="2 3">
    <name type="scientific">Halovenus rubra</name>
    <dbReference type="NCBI Taxonomy" id="869890"/>
    <lineage>
        <taxon>Archaea</taxon>
        <taxon>Methanobacteriati</taxon>
        <taxon>Methanobacteriota</taxon>
        <taxon>Stenosarchaea group</taxon>
        <taxon>Halobacteria</taxon>
        <taxon>Halobacteriales</taxon>
        <taxon>Haloarculaceae</taxon>
        <taxon>Halovenus</taxon>
    </lineage>
</organism>
<sequence>MCAVADSIEETLDITLTGEDIIPDRPAPDEYAEVELSDEQVGVTIEAGGDGLHETDLTIEDHTPTSDPDYLMSSVVRFTNTTAFDEAAVTLSLPKETASFKTQTTAGNGTAGNITTQTQTQQEPPYVIYRWDPRTVEGWEPLDTDINMDEGTATAELDGPGYLAVLDKPAWNDALTATITLEDRHFADNQTAATWDWEDNNFETGWYNPNSGKWVINDGVARWEGSFDKKRYRTDEISQPVDDRIRLSFEGKIDGKWASYIDVTLRNAAGEQLLSAGIGHDNYNGYGPLVEFSAATLDQRNLVTDAHLSAGEWVQTDIWYNPQAGTCRIVASGPTTNIDANISPSACEGSISDERIESLAVSGWSHSGGDQVRNVQLSVSEDGGEVPPSERTLRDTNGDGIPDAVAEANPPIEELLIRTSGEPTNVPRINIDPVAIDTSGDGIPDADTIDVDYQVYEEDGELKLDTKVTNAKHHPARVDTNGDSLTDRQEVDGWEISVIDSPVKAQEMMAAIDDPDVDADPATFFSKRPTRANPFAYDTDGDGLEDTAEFEHGTDPILGATVADGVSDTVAIDNPRYDPTVFKTAPPEVTLLDHWSGWKGWIDPEYEMGYQYFVLDPLGFSEVELWHNNKRVVHEEFDFDWAHGANLTSEFKLRLAERVLDRTRGFETRIVVEDLVGNRLERPLYQGNDFATDLSEKHDVLSTTNAGVLSGFTDGAAELPGFALLMLRNGDEVIKEFQTFLDELDRDLVADMVKSYPDTIHAQQDQSNPNDPHESPEENAKACGENGWDSSEYCQFAFGWYSGYGAFAVLDIAVGSKGLGRISDVDDLSTTLGRATDNLDDVRHRLAGGRVGQTSKVNYRLLTDGGRDFGDLDVRLPTAGKNAKAITQFAQIRHLDELTPDEQTALLGQLADAADSRATRQFINDLDDVDDVRFLLDEDVPTLNRLARWYTNPDAHPHIDPDLAADDLVHVARNGDVSETQLVVKGPEGNTRWLQEGQYAPDSPNTVSSGWEYLEQRHIQGDQIYEKSATDFWPVGQTVKSKSLPRRMTSQDIRDAIYTAVKNTETDSQDAFNYADFSTEFVEETGVSSIRVIIRNGKVRTAWPKDGDSVWKYVSEGDVGWVEP</sequence>
<proteinExistence type="predicted"/>